<comment type="caution">
    <text evidence="1">The sequence shown here is derived from an EMBL/GenBank/DDBJ whole genome shotgun (WGS) entry which is preliminary data.</text>
</comment>
<sequence length="102" mass="11473">MIQNVKLMKFGIREKGKSGIGENDKKLSIPDDEESWTSLDDTLSLASTTSSNETVFTSSSKPSSFKSRDFYYELCTQGYLNIVEKCKCGKGENEFPTFFESN</sequence>
<reference evidence="1" key="1">
    <citation type="submission" date="2021-06" db="EMBL/GenBank/DDBJ databases">
        <authorList>
            <person name="Kallberg Y."/>
            <person name="Tangrot J."/>
            <person name="Rosling A."/>
        </authorList>
    </citation>
    <scope>NUCLEOTIDE SEQUENCE</scope>
    <source>
        <strain evidence="1">FL966</strain>
    </source>
</reference>
<accession>A0A9N9AA41</accession>
<evidence type="ECO:0000313" key="1">
    <source>
        <dbReference type="EMBL" id="CAG8525350.1"/>
    </source>
</evidence>
<proteinExistence type="predicted"/>
<name>A0A9N9AA41_9GLOM</name>
<keyword evidence="2" id="KW-1185">Reference proteome</keyword>
<organism evidence="1 2">
    <name type="scientific">Cetraspora pellucida</name>
    <dbReference type="NCBI Taxonomy" id="1433469"/>
    <lineage>
        <taxon>Eukaryota</taxon>
        <taxon>Fungi</taxon>
        <taxon>Fungi incertae sedis</taxon>
        <taxon>Mucoromycota</taxon>
        <taxon>Glomeromycotina</taxon>
        <taxon>Glomeromycetes</taxon>
        <taxon>Diversisporales</taxon>
        <taxon>Gigasporaceae</taxon>
        <taxon>Cetraspora</taxon>
    </lineage>
</organism>
<gene>
    <name evidence="1" type="ORF">CPELLU_LOCUS3588</name>
</gene>
<dbReference type="AlphaFoldDB" id="A0A9N9AA41"/>
<dbReference type="Proteomes" id="UP000789759">
    <property type="component" value="Unassembled WGS sequence"/>
</dbReference>
<dbReference type="EMBL" id="CAJVQA010001769">
    <property type="protein sequence ID" value="CAG8525350.1"/>
    <property type="molecule type" value="Genomic_DNA"/>
</dbReference>
<protein>
    <submittedName>
        <fullName evidence="1">15442_t:CDS:1</fullName>
    </submittedName>
</protein>
<evidence type="ECO:0000313" key="2">
    <source>
        <dbReference type="Proteomes" id="UP000789759"/>
    </source>
</evidence>